<name>A0ABR3ISK3_9AGAR</name>
<dbReference type="PANTHER" id="PTHR12121">
    <property type="entry name" value="CARBON CATABOLITE REPRESSOR PROTEIN 4"/>
    <property type="match status" value="1"/>
</dbReference>
<protein>
    <recommendedName>
        <fullName evidence="2">Endonuclease/exonuclease/phosphatase domain-containing protein</fullName>
    </recommendedName>
</protein>
<feature type="domain" description="Endonuclease/exonuclease/phosphatase" evidence="2">
    <location>
        <begin position="210"/>
        <end position="483"/>
    </location>
</feature>
<dbReference type="InterPro" id="IPR005135">
    <property type="entry name" value="Endo/exonuclease/phosphatase"/>
</dbReference>
<dbReference type="CDD" id="cd09083">
    <property type="entry name" value="EEP-1"/>
    <property type="match status" value="1"/>
</dbReference>
<sequence>MNKLKKPLVNNVVHSKAMSGAPAHKVIKQQSLPFSGTLSAAAVNSLDHSNAAPPLPRTPTEQYWAARAIAAESMLSARASHQQELRAASYREELKRSKDLAALSKANDEKHKSLERLVLILLACVVALISGVIFLAARAQHRVEVKRPWWTSPSHFTIPILSPFTSVVEQETSVVGSRVIAVLIISIACVGYFSLLLLWITAATAMRIVSYNLRFDSKPDNITVQQTIASLPDPLQAPRFLNGSSERPWSTRRIRVAEHLLSFQEALVRQVHDLAELFGDGWSWIGVGRDNGVEAGEFSPIFYKKSELTLLSNDSFWTSNTPFEPSKFPGAGSFRVVTAAHFTLTGDGVSAPINFTYLNTHMDDQSDDQRKLAASMLLIRARFEAVKTGSPVIITGDYNSPPTGTDSGAYKIITGASPPVPVNATFAAKFAVADNELPDFKLLDLRAEAPRQNVSANFATFTGFTSPTDTSNWARIDFVFGGSNGGWKTNGYKVASALADDGVLESDHRPVFADIQFGS</sequence>
<evidence type="ECO:0000313" key="3">
    <source>
        <dbReference type="EMBL" id="KAL0946258.1"/>
    </source>
</evidence>
<keyword evidence="1" id="KW-1133">Transmembrane helix</keyword>
<evidence type="ECO:0000259" key="2">
    <source>
        <dbReference type="Pfam" id="PF03372"/>
    </source>
</evidence>
<feature type="transmembrane region" description="Helical" evidence="1">
    <location>
        <begin position="117"/>
        <end position="137"/>
    </location>
</feature>
<comment type="caution">
    <text evidence="3">The sequence shown here is derived from an EMBL/GenBank/DDBJ whole genome shotgun (WGS) entry which is preliminary data.</text>
</comment>
<dbReference type="Gene3D" id="3.60.10.10">
    <property type="entry name" value="Endonuclease/exonuclease/phosphatase"/>
    <property type="match status" value="1"/>
</dbReference>
<feature type="transmembrane region" description="Helical" evidence="1">
    <location>
        <begin position="179"/>
        <end position="200"/>
    </location>
</feature>
<keyword evidence="4" id="KW-1185">Reference proteome</keyword>
<dbReference type="PANTHER" id="PTHR12121:SF36">
    <property type="entry name" value="ENDONUCLEASE_EXONUCLEASE_PHOSPHATASE DOMAIN-CONTAINING PROTEIN"/>
    <property type="match status" value="1"/>
</dbReference>
<accession>A0ABR3ISK3</accession>
<reference evidence="4" key="1">
    <citation type="submission" date="2024-06" db="EMBL/GenBank/DDBJ databases">
        <title>Multi-omics analyses provide insights into the biosynthesis of the anticancer antibiotic pleurotin in Hohenbuehelia grisea.</title>
        <authorList>
            <person name="Weaver J.A."/>
            <person name="Alberti F."/>
        </authorList>
    </citation>
    <scope>NUCLEOTIDE SEQUENCE [LARGE SCALE GENOMIC DNA]</scope>
    <source>
        <strain evidence="4">T-177</strain>
    </source>
</reference>
<keyword evidence="1" id="KW-0472">Membrane</keyword>
<dbReference type="SUPFAM" id="SSF56219">
    <property type="entry name" value="DNase I-like"/>
    <property type="match status" value="1"/>
</dbReference>
<evidence type="ECO:0000256" key="1">
    <source>
        <dbReference type="SAM" id="Phobius"/>
    </source>
</evidence>
<gene>
    <name evidence="3" type="ORF">HGRIS_012513</name>
</gene>
<proteinExistence type="predicted"/>
<evidence type="ECO:0000313" key="4">
    <source>
        <dbReference type="Proteomes" id="UP001556367"/>
    </source>
</evidence>
<keyword evidence="1" id="KW-0812">Transmembrane</keyword>
<dbReference type="EMBL" id="JASNQZ010000015">
    <property type="protein sequence ID" value="KAL0946258.1"/>
    <property type="molecule type" value="Genomic_DNA"/>
</dbReference>
<dbReference type="InterPro" id="IPR050410">
    <property type="entry name" value="CCR4/nocturin_mRNA_transcr"/>
</dbReference>
<organism evidence="3 4">
    <name type="scientific">Hohenbuehelia grisea</name>
    <dbReference type="NCBI Taxonomy" id="104357"/>
    <lineage>
        <taxon>Eukaryota</taxon>
        <taxon>Fungi</taxon>
        <taxon>Dikarya</taxon>
        <taxon>Basidiomycota</taxon>
        <taxon>Agaricomycotina</taxon>
        <taxon>Agaricomycetes</taxon>
        <taxon>Agaricomycetidae</taxon>
        <taxon>Agaricales</taxon>
        <taxon>Pleurotineae</taxon>
        <taxon>Pleurotaceae</taxon>
        <taxon>Hohenbuehelia</taxon>
    </lineage>
</organism>
<dbReference type="InterPro" id="IPR036691">
    <property type="entry name" value="Endo/exonu/phosph_ase_sf"/>
</dbReference>
<dbReference type="Proteomes" id="UP001556367">
    <property type="component" value="Unassembled WGS sequence"/>
</dbReference>
<dbReference type="Pfam" id="PF03372">
    <property type="entry name" value="Exo_endo_phos"/>
    <property type="match status" value="1"/>
</dbReference>